<proteinExistence type="predicted"/>
<feature type="compositionally biased region" description="Basic and acidic residues" evidence="5">
    <location>
        <begin position="70"/>
        <end position="84"/>
    </location>
</feature>
<dbReference type="STRING" id="60175.A0A1V6XHF8"/>
<gene>
    <name evidence="7" type="ORF">PENNAL_c0079G07656</name>
</gene>
<evidence type="ECO:0000256" key="1">
    <source>
        <dbReference type="ARBA" id="ARBA00023015"/>
    </source>
</evidence>
<organism evidence="7 8">
    <name type="scientific">Penicillium nalgiovense</name>
    <dbReference type="NCBI Taxonomy" id="60175"/>
    <lineage>
        <taxon>Eukaryota</taxon>
        <taxon>Fungi</taxon>
        <taxon>Dikarya</taxon>
        <taxon>Ascomycota</taxon>
        <taxon>Pezizomycotina</taxon>
        <taxon>Eurotiomycetes</taxon>
        <taxon>Eurotiomycetidae</taxon>
        <taxon>Eurotiales</taxon>
        <taxon>Aspergillaceae</taxon>
        <taxon>Penicillium</taxon>
    </lineage>
</organism>
<sequence>MSPYPATETLPDMDENSARNAADIGQAPPPQDYRRAYKACFQCRRAKAKCELSPKQKICLKCAREQRECRFPEQRSSRKNERRVNSSSSHQTRGAGNSPRVSHDLDQIGVHSTATERSSFDTARPNLQLLYQPPTLSSVYGRSGIQSNTKHNRQDLPPRETAGRQQADANLHDEIVRTVMSSSNDARNMLFKVASQHDSSDSEDEPVGTLGVSPASALTSDSKSSLSFVTLSHITKEDTELWSQQRFVRQEWHPRAVRFPPETDGWDHSLAPSIDDPYGHPHGSVDSNSARWREEVFEPAKRSDRMSWSLIGLAITLAHELGVFEDTGAEIEPLAVPQMSRLRCQRLLFLYVHQLTLRLGCTSIFPQACQLSEAIQMDASVPVEGSEYYREVILCRYISITKLLKAVTDTCFHNVPDSSRQLLLIEYYYAIMYLNSLGIQAFVEKVSRGQGYHVLMDANEIHHSFNNAVREASCEILSIVIQLGESGCLRYCPVRVFVRLVAASIFLLKSLSLGPRNNMLRSLEVLDKCNQTLRENQHDDVHLSTRYGKLIDRLVRRFKKNMLSQSGFGISKPATPEPEGARPPRQQTPGPDMTRVVGSGQADLSDLGVGSDFGGDDWFTQAFDPYLAPFVPEFTIGAWGLPGSLEFL</sequence>
<reference evidence="8" key="1">
    <citation type="journal article" date="2017" name="Nat. Microbiol.">
        <title>Global analysis of biosynthetic gene clusters reveals vast potential of secondary metabolite production in Penicillium species.</title>
        <authorList>
            <person name="Nielsen J.C."/>
            <person name="Grijseels S."/>
            <person name="Prigent S."/>
            <person name="Ji B."/>
            <person name="Dainat J."/>
            <person name="Nielsen K.F."/>
            <person name="Frisvad J.C."/>
            <person name="Workman M."/>
            <person name="Nielsen J."/>
        </authorList>
    </citation>
    <scope>NUCLEOTIDE SEQUENCE [LARGE SCALE GENOMIC DNA]</scope>
    <source>
        <strain evidence="8">IBT 13039</strain>
    </source>
</reference>
<dbReference type="PROSITE" id="PS50048">
    <property type="entry name" value="ZN2_CY6_FUNGAL_2"/>
    <property type="match status" value="1"/>
</dbReference>
<keyword evidence="4" id="KW-0539">Nucleus</keyword>
<feature type="region of interest" description="Disordered" evidence="5">
    <location>
        <begin position="1"/>
        <end position="31"/>
    </location>
</feature>
<dbReference type="SMART" id="SM00066">
    <property type="entry name" value="GAL4"/>
    <property type="match status" value="1"/>
</dbReference>
<keyword evidence="8" id="KW-1185">Reference proteome</keyword>
<dbReference type="PROSITE" id="PS00463">
    <property type="entry name" value="ZN2_CY6_FUNGAL_1"/>
    <property type="match status" value="1"/>
</dbReference>
<dbReference type="EMBL" id="MOOB01000079">
    <property type="protein sequence ID" value="OQE74567.1"/>
    <property type="molecule type" value="Genomic_DNA"/>
</dbReference>
<evidence type="ECO:0000256" key="3">
    <source>
        <dbReference type="ARBA" id="ARBA00023163"/>
    </source>
</evidence>
<feature type="domain" description="Zn(2)-C6 fungal-type" evidence="6">
    <location>
        <begin position="39"/>
        <end position="71"/>
    </location>
</feature>
<feature type="compositionally biased region" description="Polar residues" evidence="5">
    <location>
        <begin position="85"/>
        <end position="95"/>
    </location>
</feature>
<keyword evidence="2" id="KW-0238">DNA-binding</keyword>
<dbReference type="SUPFAM" id="SSF57701">
    <property type="entry name" value="Zn2/Cys6 DNA-binding domain"/>
    <property type="match status" value="1"/>
</dbReference>
<feature type="region of interest" description="Disordered" evidence="5">
    <location>
        <begin position="195"/>
        <end position="216"/>
    </location>
</feature>
<dbReference type="GO" id="GO:0003677">
    <property type="term" value="F:DNA binding"/>
    <property type="evidence" value="ECO:0007669"/>
    <property type="project" value="UniProtKB-KW"/>
</dbReference>
<evidence type="ECO:0000313" key="8">
    <source>
        <dbReference type="Proteomes" id="UP000191691"/>
    </source>
</evidence>
<feature type="region of interest" description="Disordered" evidence="5">
    <location>
        <begin position="70"/>
        <end position="104"/>
    </location>
</feature>
<dbReference type="PANTHER" id="PTHR31644:SF3">
    <property type="entry name" value="ZN(II)2CYS6 TRANSCRIPTION FACTOR (EUROFUNG)"/>
    <property type="match status" value="1"/>
</dbReference>
<feature type="compositionally biased region" description="Polar residues" evidence="5">
    <location>
        <begin position="138"/>
        <end position="149"/>
    </location>
</feature>
<dbReference type="GO" id="GO:0045944">
    <property type="term" value="P:positive regulation of transcription by RNA polymerase II"/>
    <property type="evidence" value="ECO:0007669"/>
    <property type="project" value="TreeGrafter"/>
</dbReference>
<name>A0A1V6XHF8_PENNA</name>
<dbReference type="InterPro" id="IPR036864">
    <property type="entry name" value="Zn2-C6_fun-type_DNA-bd_sf"/>
</dbReference>
<dbReference type="PANTHER" id="PTHR31644">
    <property type="entry name" value="TRANSCRIPTIONAL ACTIVATOR ARO80-RELATED"/>
    <property type="match status" value="1"/>
</dbReference>
<dbReference type="CDD" id="cd00067">
    <property type="entry name" value="GAL4"/>
    <property type="match status" value="1"/>
</dbReference>
<dbReference type="GO" id="GO:0000981">
    <property type="term" value="F:DNA-binding transcription factor activity, RNA polymerase II-specific"/>
    <property type="evidence" value="ECO:0007669"/>
    <property type="project" value="InterPro"/>
</dbReference>
<dbReference type="Proteomes" id="UP000191691">
    <property type="component" value="Unassembled WGS sequence"/>
</dbReference>
<dbReference type="InterPro" id="IPR052780">
    <property type="entry name" value="AAA_Catabolism_Regulators"/>
</dbReference>
<feature type="region of interest" description="Disordered" evidence="5">
    <location>
        <begin position="138"/>
        <end position="170"/>
    </location>
</feature>
<evidence type="ECO:0000256" key="4">
    <source>
        <dbReference type="ARBA" id="ARBA00023242"/>
    </source>
</evidence>
<keyword evidence="1" id="KW-0805">Transcription regulation</keyword>
<feature type="compositionally biased region" description="Basic and acidic residues" evidence="5">
    <location>
        <begin position="152"/>
        <end position="162"/>
    </location>
</feature>
<keyword evidence="3" id="KW-0804">Transcription</keyword>
<accession>A0A1V6XHF8</accession>
<dbReference type="GO" id="GO:0009074">
    <property type="term" value="P:aromatic amino acid family catabolic process"/>
    <property type="evidence" value="ECO:0007669"/>
    <property type="project" value="TreeGrafter"/>
</dbReference>
<dbReference type="AlphaFoldDB" id="A0A1V6XHF8"/>
<evidence type="ECO:0000259" key="6">
    <source>
        <dbReference type="PROSITE" id="PS50048"/>
    </source>
</evidence>
<protein>
    <recommendedName>
        <fullName evidence="6">Zn(2)-C6 fungal-type domain-containing protein</fullName>
    </recommendedName>
</protein>
<evidence type="ECO:0000256" key="2">
    <source>
        <dbReference type="ARBA" id="ARBA00023125"/>
    </source>
</evidence>
<dbReference type="GO" id="GO:0008270">
    <property type="term" value="F:zinc ion binding"/>
    <property type="evidence" value="ECO:0007669"/>
    <property type="project" value="InterPro"/>
</dbReference>
<feature type="region of interest" description="Disordered" evidence="5">
    <location>
        <begin position="566"/>
        <end position="599"/>
    </location>
</feature>
<evidence type="ECO:0000313" key="7">
    <source>
        <dbReference type="EMBL" id="OQE74567.1"/>
    </source>
</evidence>
<dbReference type="GO" id="GO:0005634">
    <property type="term" value="C:nucleus"/>
    <property type="evidence" value="ECO:0007669"/>
    <property type="project" value="TreeGrafter"/>
</dbReference>
<evidence type="ECO:0000256" key="5">
    <source>
        <dbReference type="SAM" id="MobiDB-lite"/>
    </source>
</evidence>
<comment type="caution">
    <text evidence="7">The sequence shown here is derived from an EMBL/GenBank/DDBJ whole genome shotgun (WGS) entry which is preliminary data.</text>
</comment>
<dbReference type="InterPro" id="IPR001138">
    <property type="entry name" value="Zn2Cys6_DnaBD"/>
</dbReference>
<dbReference type="Gene3D" id="4.10.240.10">
    <property type="entry name" value="Zn(2)-C6 fungal-type DNA-binding domain"/>
    <property type="match status" value="1"/>
</dbReference>
<dbReference type="CDD" id="cd12148">
    <property type="entry name" value="fungal_TF_MHR"/>
    <property type="match status" value="1"/>
</dbReference>